<reference evidence="7" key="1">
    <citation type="journal article" date="2021" name="bioRxiv">
        <title>Unraveling nitrogen, sulfur and carbon metabolic pathways and microbial community transcriptional responses to substrate deprivation and toxicity stresses in a bioreactor mimicking anoxic brackish coastal sediment conditions.</title>
        <authorList>
            <person name="Martins P.D."/>
            <person name="Echeveste M.J."/>
            <person name="Arshad A."/>
            <person name="Kurth J."/>
            <person name="Ouboter H."/>
            <person name="Jetten M.S.M."/>
            <person name="Welte C.U."/>
        </authorList>
    </citation>
    <scope>NUCLEOTIDE SEQUENCE</scope>
    <source>
        <strain evidence="7">MAG_39</strain>
    </source>
</reference>
<dbReference type="Pfam" id="PF03279">
    <property type="entry name" value="Lip_A_acyltrans"/>
    <property type="match status" value="1"/>
</dbReference>
<dbReference type="PANTHER" id="PTHR30606:SF10">
    <property type="entry name" value="PHOSPHATIDYLINOSITOL MANNOSIDE ACYLTRANSFERASE"/>
    <property type="match status" value="1"/>
</dbReference>
<sequence length="313" mass="35971">MKGIFRIRDIPKIAFLYSARFTIPYLPPGMKHVLAETLASFTSGGERAAVMGEELRSLFGRGTLSSEAIEGIIRETVSNFRKDLFEIWSFKRLNSRTIGDLCYPEGLDHLEKARAKGKGVLVALCHFGSYKMVLPCLGYRGYPITQIAANPLEFTGDHISFMKNKVMEIEYKAERSLPAGFIYIGSSVREIFRVLERNEILVMSLDGVVDPKRITLPFLKRKIRLSPSIAKIARKYGTPVLPVFTVRDRDDRHRVIIHDELKVDWEKEDSDRHFLAQFCRLMERYVTAHPSHYTWFLYKNRTEPPKIGPIITD</sequence>
<comment type="caution">
    <text evidence="7">The sequence shown here is derived from an EMBL/GenBank/DDBJ whole genome shotgun (WGS) entry which is preliminary data.</text>
</comment>
<dbReference type="PANTHER" id="PTHR30606">
    <property type="entry name" value="LIPID A BIOSYNTHESIS LAUROYL ACYLTRANSFERASE"/>
    <property type="match status" value="1"/>
</dbReference>
<keyword evidence="5" id="KW-0472">Membrane</keyword>
<keyword evidence="2" id="KW-1003">Cell membrane</keyword>
<evidence type="ECO:0000256" key="6">
    <source>
        <dbReference type="ARBA" id="ARBA00023315"/>
    </source>
</evidence>
<name>A0A953M3N0_9BACT</name>
<keyword evidence="4" id="KW-0808">Transferase</keyword>
<organism evidence="7 8">
    <name type="scientific">Candidatus Nitrobium versatile</name>
    <dbReference type="NCBI Taxonomy" id="2884831"/>
    <lineage>
        <taxon>Bacteria</taxon>
        <taxon>Pseudomonadati</taxon>
        <taxon>Nitrospirota</taxon>
        <taxon>Nitrospiria</taxon>
        <taxon>Nitrospirales</taxon>
        <taxon>Nitrospiraceae</taxon>
        <taxon>Candidatus Nitrobium</taxon>
    </lineage>
</organism>
<accession>A0A953M3N0</accession>
<reference evidence="7" key="2">
    <citation type="submission" date="2021-08" db="EMBL/GenBank/DDBJ databases">
        <authorList>
            <person name="Dalcin Martins P."/>
        </authorList>
    </citation>
    <scope>NUCLEOTIDE SEQUENCE</scope>
    <source>
        <strain evidence="7">MAG_39</strain>
    </source>
</reference>
<evidence type="ECO:0000313" key="7">
    <source>
        <dbReference type="EMBL" id="MBZ0158357.1"/>
    </source>
</evidence>
<proteinExistence type="predicted"/>
<protein>
    <submittedName>
        <fullName evidence="7">Lysophospholipid acyltransferase family protein</fullName>
    </submittedName>
</protein>
<dbReference type="Proteomes" id="UP000705867">
    <property type="component" value="Unassembled WGS sequence"/>
</dbReference>
<keyword evidence="6 7" id="KW-0012">Acyltransferase</keyword>
<dbReference type="GO" id="GO:0016746">
    <property type="term" value="F:acyltransferase activity"/>
    <property type="evidence" value="ECO:0007669"/>
    <property type="project" value="UniProtKB-KW"/>
</dbReference>
<comment type="subcellular location">
    <subcellularLocation>
        <location evidence="1">Cell inner membrane</location>
    </subcellularLocation>
</comment>
<dbReference type="AlphaFoldDB" id="A0A953M3N0"/>
<keyword evidence="3" id="KW-0997">Cell inner membrane</keyword>
<evidence type="ECO:0000256" key="2">
    <source>
        <dbReference type="ARBA" id="ARBA00022475"/>
    </source>
</evidence>
<evidence type="ECO:0000256" key="1">
    <source>
        <dbReference type="ARBA" id="ARBA00004533"/>
    </source>
</evidence>
<dbReference type="EMBL" id="JAIOIV010000150">
    <property type="protein sequence ID" value="MBZ0158357.1"/>
    <property type="molecule type" value="Genomic_DNA"/>
</dbReference>
<dbReference type="CDD" id="cd07984">
    <property type="entry name" value="LPLAT_LABLAT-like"/>
    <property type="match status" value="1"/>
</dbReference>
<dbReference type="InterPro" id="IPR004960">
    <property type="entry name" value="LipA_acyltrans"/>
</dbReference>
<evidence type="ECO:0000256" key="3">
    <source>
        <dbReference type="ARBA" id="ARBA00022519"/>
    </source>
</evidence>
<evidence type="ECO:0000256" key="4">
    <source>
        <dbReference type="ARBA" id="ARBA00022679"/>
    </source>
</evidence>
<evidence type="ECO:0000256" key="5">
    <source>
        <dbReference type="ARBA" id="ARBA00023136"/>
    </source>
</evidence>
<dbReference type="GO" id="GO:0005886">
    <property type="term" value="C:plasma membrane"/>
    <property type="evidence" value="ECO:0007669"/>
    <property type="project" value="UniProtKB-SubCell"/>
</dbReference>
<gene>
    <name evidence="7" type="ORF">K8I29_19340</name>
</gene>
<evidence type="ECO:0000313" key="8">
    <source>
        <dbReference type="Proteomes" id="UP000705867"/>
    </source>
</evidence>
<dbReference type="GO" id="GO:0009247">
    <property type="term" value="P:glycolipid biosynthetic process"/>
    <property type="evidence" value="ECO:0007669"/>
    <property type="project" value="UniProtKB-ARBA"/>
</dbReference>